<keyword evidence="3" id="KW-1185">Reference proteome</keyword>
<evidence type="ECO:0000256" key="1">
    <source>
        <dbReference type="SAM" id="MobiDB-lite"/>
    </source>
</evidence>
<reference evidence="2 3" key="1">
    <citation type="submission" date="2016-10" db="EMBL/GenBank/DDBJ databases">
        <authorList>
            <person name="de Groot N.N."/>
        </authorList>
    </citation>
    <scope>NUCLEOTIDE SEQUENCE [LARGE SCALE GENOMIC DNA]</scope>
    <source>
        <strain evidence="2 3">DSM 21799</strain>
    </source>
</reference>
<dbReference type="Proteomes" id="UP000199183">
    <property type="component" value="Unassembled WGS sequence"/>
</dbReference>
<sequence>MSDKFSKKHGQKTAPVRTLKEKRADKKAKADERAHSDVLDAVHTKKH</sequence>
<protein>
    <submittedName>
        <fullName evidence="2">Uncharacterized protein</fullName>
    </submittedName>
</protein>
<proteinExistence type="predicted"/>
<name>A0A1H4KPN5_9MICO</name>
<organism evidence="2 3">
    <name type="scientific">Paramicrobacterium humi</name>
    <dbReference type="NCBI Taxonomy" id="640635"/>
    <lineage>
        <taxon>Bacteria</taxon>
        <taxon>Bacillati</taxon>
        <taxon>Actinomycetota</taxon>
        <taxon>Actinomycetes</taxon>
        <taxon>Micrococcales</taxon>
        <taxon>Microbacteriaceae</taxon>
        <taxon>Paramicrobacterium</taxon>
    </lineage>
</organism>
<feature type="compositionally biased region" description="Basic residues" evidence="1">
    <location>
        <begin position="1"/>
        <end position="11"/>
    </location>
</feature>
<dbReference type="AlphaFoldDB" id="A0A1H4KPN5"/>
<dbReference type="EMBL" id="FNRY01000001">
    <property type="protein sequence ID" value="SEB60058.1"/>
    <property type="molecule type" value="Genomic_DNA"/>
</dbReference>
<evidence type="ECO:0000313" key="3">
    <source>
        <dbReference type="Proteomes" id="UP000199183"/>
    </source>
</evidence>
<dbReference type="RefSeq" id="WP_176980740.1">
    <property type="nucleotide sequence ID" value="NZ_FNRY01000001.1"/>
</dbReference>
<feature type="region of interest" description="Disordered" evidence="1">
    <location>
        <begin position="1"/>
        <end position="47"/>
    </location>
</feature>
<gene>
    <name evidence="2" type="ORF">SAMN04489806_1241</name>
</gene>
<feature type="compositionally biased region" description="Basic and acidic residues" evidence="1">
    <location>
        <begin position="18"/>
        <end position="47"/>
    </location>
</feature>
<evidence type="ECO:0000313" key="2">
    <source>
        <dbReference type="EMBL" id="SEB60058.1"/>
    </source>
</evidence>
<accession>A0A1H4KPN5</accession>